<keyword evidence="1" id="KW-0732">Signal</keyword>
<protein>
    <recommendedName>
        <fullName evidence="4">Outer membrane protein beta-barrel domain-containing protein</fullName>
    </recommendedName>
</protein>
<reference evidence="2 3" key="1">
    <citation type="submission" date="2017-04" db="EMBL/GenBank/DDBJ databases">
        <title>Complete genome sequence of Flavobacterium kingsejong AJ004.</title>
        <authorList>
            <person name="Lee P.C."/>
        </authorList>
    </citation>
    <scope>NUCLEOTIDE SEQUENCE [LARGE SCALE GENOMIC DNA]</scope>
    <source>
        <strain evidence="2 3">AJ004</strain>
    </source>
</reference>
<name>A0A2S1LTC0_9FLAO</name>
<evidence type="ECO:0000256" key="1">
    <source>
        <dbReference type="SAM" id="SignalP"/>
    </source>
</evidence>
<dbReference type="EMBL" id="CP020919">
    <property type="protein sequence ID" value="AWG26901.1"/>
    <property type="molecule type" value="Genomic_DNA"/>
</dbReference>
<keyword evidence="3" id="KW-1185">Reference proteome</keyword>
<dbReference type="AlphaFoldDB" id="A0A2S1LTC0"/>
<dbReference type="Proteomes" id="UP000244677">
    <property type="component" value="Chromosome"/>
</dbReference>
<gene>
    <name evidence="2" type="ORF">FK004_17520</name>
</gene>
<evidence type="ECO:0000313" key="3">
    <source>
        <dbReference type="Proteomes" id="UP000244677"/>
    </source>
</evidence>
<feature type="signal peptide" evidence="1">
    <location>
        <begin position="1"/>
        <end position="25"/>
    </location>
</feature>
<dbReference type="RefSeq" id="WP_108738400.1">
    <property type="nucleotide sequence ID" value="NZ_CP020919.1"/>
</dbReference>
<proteinExistence type="predicted"/>
<feature type="chain" id="PRO_5015645387" description="Outer membrane protein beta-barrel domain-containing protein" evidence="1">
    <location>
        <begin position="26"/>
        <end position="171"/>
    </location>
</feature>
<accession>A0A2S1LTC0</accession>
<evidence type="ECO:0000313" key="2">
    <source>
        <dbReference type="EMBL" id="AWG26901.1"/>
    </source>
</evidence>
<dbReference type="KEGG" id="fki:FK004_17520"/>
<organism evidence="2 3">
    <name type="scientific">Flavobacterium kingsejongi</name>
    <dbReference type="NCBI Taxonomy" id="1678728"/>
    <lineage>
        <taxon>Bacteria</taxon>
        <taxon>Pseudomonadati</taxon>
        <taxon>Bacteroidota</taxon>
        <taxon>Flavobacteriia</taxon>
        <taxon>Flavobacteriales</taxon>
        <taxon>Flavobacteriaceae</taxon>
        <taxon>Flavobacterium</taxon>
    </lineage>
</organism>
<sequence>MKNMFKTSLLLVAIMALFSTNSMNAQKTAASSTYEQGFRLGFGVNAGAPTSNPYDFALGGDVRLQYDLSQKTSLTLTTGFTNLFIGDGAKDLGFIPAKAGFKGFIWEDRFYIMGEAGAAFAVTNGYNETSFLWAPSIGYANKYVDISIRYEDYQKFNTGQVALRLAYGFKL</sequence>
<evidence type="ECO:0008006" key="4">
    <source>
        <dbReference type="Google" id="ProtNLM"/>
    </source>
</evidence>
<dbReference type="OrthoDB" id="791021at2"/>